<name>F0EZU0_9NEIS</name>
<feature type="transmembrane region" description="Helical" evidence="6">
    <location>
        <begin position="21"/>
        <end position="42"/>
    </location>
</feature>
<keyword evidence="3 4" id="KW-0998">Cell outer membrane</keyword>
<dbReference type="InterPro" id="IPR020889">
    <property type="entry name" value="LipoPS_assembly_LptD"/>
</dbReference>
<dbReference type="EMBL" id="AEWV01000022">
    <property type="protein sequence ID" value="EGC17119.1"/>
    <property type="molecule type" value="Genomic_DNA"/>
</dbReference>
<evidence type="ECO:0000313" key="9">
    <source>
        <dbReference type="EMBL" id="EGC17119.1"/>
    </source>
</evidence>
<feature type="domain" description="LptD C-terminal" evidence="8">
    <location>
        <begin position="320"/>
        <end position="693"/>
    </location>
</feature>
<evidence type="ECO:0000259" key="8">
    <source>
        <dbReference type="Pfam" id="PF04453"/>
    </source>
</evidence>
<evidence type="ECO:0000256" key="1">
    <source>
        <dbReference type="ARBA" id="ARBA00022729"/>
    </source>
</evidence>
<proteinExistence type="inferred from homology"/>
<dbReference type="InterPro" id="IPR050218">
    <property type="entry name" value="LptD"/>
</dbReference>
<evidence type="ECO:0000256" key="4">
    <source>
        <dbReference type="HAMAP-Rule" id="MF_01411"/>
    </source>
</evidence>
<evidence type="ECO:0000259" key="7">
    <source>
        <dbReference type="Pfam" id="PF03968"/>
    </source>
</evidence>
<feature type="region of interest" description="Disordered" evidence="5">
    <location>
        <begin position="51"/>
        <end position="75"/>
    </location>
</feature>
<protein>
    <recommendedName>
        <fullName evidence="4">LPS-assembly protein LptD</fullName>
    </recommendedName>
</protein>
<comment type="subcellular location">
    <subcellularLocation>
        <location evidence="4">Cell outer membrane</location>
    </subcellularLocation>
</comment>
<dbReference type="Pfam" id="PF03968">
    <property type="entry name" value="LptD_N"/>
    <property type="match status" value="1"/>
</dbReference>
<evidence type="ECO:0000256" key="3">
    <source>
        <dbReference type="ARBA" id="ARBA00023237"/>
    </source>
</evidence>
<keyword evidence="10" id="KW-1185">Reference proteome</keyword>
<dbReference type="PANTHER" id="PTHR30189:SF1">
    <property type="entry name" value="LPS-ASSEMBLY PROTEIN LPTD"/>
    <property type="match status" value="1"/>
</dbReference>
<organism evidence="9 10">
    <name type="scientific">Kingella denitrificans ATCC 33394</name>
    <dbReference type="NCBI Taxonomy" id="888741"/>
    <lineage>
        <taxon>Bacteria</taxon>
        <taxon>Pseudomonadati</taxon>
        <taxon>Pseudomonadota</taxon>
        <taxon>Betaproteobacteria</taxon>
        <taxon>Neisseriales</taxon>
        <taxon>Neisseriaceae</taxon>
        <taxon>Kingella</taxon>
    </lineage>
</organism>
<comment type="caution">
    <text evidence="9">The sequence shown here is derived from an EMBL/GenBank/DDBJ whole genome shotgun (WGS) entry which is preliminary data.</text>
</comment>
<evidence type="ECO:0000256" key="2">
    <source>
        <dbReference type="ARBA" id="ARBA00023136"/>
    </source>
</evidence>
<dbReference type="Proteomes" id="UP000004088">
    <property type="component" value="Unassembled WGS sequence"/>
</dbReference>
<dbReference type="Gene3D" id="2.60.450.10">
    <property type="entry name" value="Lipopolysaccharide (LPS) transport protein A like domain"/>
    <property type="match status" value="1"/>
</dbReference>
<comment type="function">
    <text evidence="4">Together with LptE, is involved in the assembly of lipopolysaccharide (LPS) at the surface of the outer membrane.</text>
</comment>
<dbReference type="GO" id="GO:1990351">
    <property type="term" value="C:transporter complex"/>
    <property type="evidence" value="ECO:0007669"/>
    <property type="project" value="TreeGrafter"/>
</dbReference>
<dbReference type="GO" id="GO:0043165">
    <property type="term" value="P:Gram-negative-bacterium-type cell outer membrane assembly"/>
    <property type="evidence" value="ECO:0007669"/>
    <property type="project" value="UniProtKB-UniRule"/>
</dbReference>
<dbReference type="STRING" id="888741.HMPREF9098_1374"/>
<dbReference type="AlphaFoldDB" id="F0EZU0"/>
<dbReference type="PANTHER" id="PTHR30189">
    <property type="entry name" value="LPS-ASSEMBLY PROTEIN"/>
    <property type="match status" value="1"/>
</dbReference>
<dbReference type="InterPro" id="IPR005653">
    <property type="entry name" value="OstA-like_N"/>
</dbReference>
<dbReference type="GO" id="GO:0009279">
    <property type="term" value="C:cell outer membrane"/>
    <property type="evidence" value="ECO:0007669"/>
    <property type="project" value="UniProtKB-SubCell"/>
</dbReference>
<keyword evidence="6" id="KW-1133">Transmembrane helix</keyword>
<reference evidence="9 10" key="1">
    <citation type="submission" date="2011-01" db="EMBL/GenBank/DDBJ databases">
        <authorList>
            <person name="Muzny D."/>
            <person name="Qin X."/>
            <person name="Deng J."/>
            <person name="Jiang H."/>
            <person name="Liu Y."/>
            <person name="Qu J."/>
            <person name="Song X.-Z."/>
            <person name="Zhang L."/>
            <person name="Thornton R."/>
            <person name="Coyle M."/>
            <person name="Francisco L."/>
            <person name="Jackson L."/>
            <person name="Javaid M."/>
            <person name="Korchina V."/>
            <person name="Kovar C."/>
            <person name="Mata R."/>
            <person name="Mathew T."/>
            <person name="Ngo R."/>
            <person name="Nguyen L."/>
            <person name="Nguyen N."/>
            <person name="Okwuonu G."/>
            <person name="Ongeri F."/>
            <person name="Pham C."/>
            <person name="Simmons D."/>
            <person name="Wilczek-Boney K."/>
            <person name="Hale W."/>
            <person name="Jakkamsetti A."/>
            <person name="Pham P."/>
            <person name="Ruth R."/>
            <person name="San Lucas F."/>
            <person name="Warren J."/>
            <person name="Zhang J."/>
            <person name="Zhao Z."/>
            <person name="Zhou C."/>
            <person name="Zhu D."/>
            <person name="Lee S."/>
            <person name="Bess C."/>
            <person name="Blankenburg K."/>
            <person name="Forbes L."/>
            <person name="Fu Q."/>
            <person name="Gubbala S."/>
            <person name="Hirani K."/>
            <person name="Jayaseelan J.C."/>
            <person name="Lara F."/>
            <person name="Munidasa M."/>
            <person name="Palculict T."/>
            <person name="Patil S."/>
            <person name="Pu L.-L."/>
            <person name="Saada N."/>
            <person name="Tang L."/>
            <person name="Weissenberger G."/>
            <person name="Zhu Y."/>
            <person name="Hemphill L."/>
            <person name="Shang Y."/>
            <person name="Youmans B."/>
            <person name="Ayvaz T."/>
            <person name="Ross M."/>
            <person name="Santibanez J."/>
            <person name="Aqrawi P."/>
            <person name="Gross S."/>
            <person name="Joshi V."/>
            <person name="Fowler G."/>
            <person name="Nazareth L."/>
            <person name="Reid J."/>
            <person name="Worley K."/>
            <person name="Petrosino J."/>
            <person name="Highlander S."/>
            <person name="Gibbs R."/>
        </authorList>
    </citation>
    <scope>NUCLEOTIDE SEQUENCE [LARGE SCALE GENOMIC DNA]</scope>
    <source>
        <strain evidence="9 10">ATCC 33394</strain>
    </source>
</reference>
<dbReference type="GO" id="GO:0015920">
    <property type="term" value="P:lipopolysaccharide transport"/>
    <property type="evidence" value="ECO:0007669"/>
    <property type="project" value="InterPro"/>
</dbReference>
<comment type="similarity">
    <text evidence="4">Belongs to the LptD family.</text>
</comment>
<evidence type="ECO:0000256" key="5">
    <source>
        <dbReference type="SAM" id="MobiDB-lite"/>
    </source>
</evidence>
<dbReference type="HAMAP" id="MF_01411">
    <property type="entry name" value="LPS_assembly_LptD"/>
    <property type="match status" value="1"/>
</dbReference>
<sequence length="785" mass="89181">MFVSRIITAGSNTQGQILTRLFVCKPLVVLLGIAFSGSAWAADSWSSGRLCRAPSATPAAQTDTQPDKDDTPLPAGATRITADKAVGQTHTRHRAEGNVLVERNDETLKADWVDYRPQQDTVQAGDHFVLTRGDGAQVQGERLDYDLAQKSGNAEQVEFAAEREGRRLQGVGSSLHMENDQRYTMRDVKFNTCGEGDTSWYVQAAELKADRETGIGVARHARLVFAGVPILYTPWADFPLNGNRKSGFLMPYVSFGSNGATLKLPYYFNLAPNYDATFTPGVISRRGVQLSGEFRYLQPKYQGSLQAAYMPYDNASRHNHRYEIQLRHQHRFTPHITGGIHFNQVSDDDYYRDFYGRNDIAENVNLNRSLWLNYTGNAWGGNVQAAFLVRKYQTLADSNGYRSAPYALMPHLSLDWQRHWRNATIHWKNQLTRFESDRAQNGTRLVMYPSIQWDFSTLWGYIRPKIGVHATQYWLNRWQGNPRQSVNRVLPIANIDTGLTFERERTWFKTPLIQTLEPRLFYNYIPSRRQNHLPNFDSSENSFSYDQLFRENLYSGSDRINAANSVSLGVQSRILHADTGSEIFRAGIGQKFYLSRDDVLLDGSTGTRARHRSDVALFAGGQIAPNWFADTQYHWNANQKNTERFDIGVRYNPEPGKILSARYKYNRNTEIYAGFFGKLQHIDLAAQYPINQNLYAVGRLNYSISPWVALEQTLGLEYKNPCGCWSVSFVGQRYVDGISNGRSSHKSAVFLTLQLKNLSNIGNNPYEQLRLGIPGYSKTNEVFTR</sequence>
<gene>
    <name evidence="4 9" type="primary">lptD</name>
    <name evidence="9" type="ORF">HMPREF9098_1374</name>
</gene>
<dbReference type="Pfam" id="PF04453">
    <property type="entry name" value="LptD"/>
    <property type="match status" value="1"/>
</dbReference>
<evidence type="ECO:0000256" key="6">
    <source>
        <dbReference type="SAM" id="Phobius"/>
    </source>
</evidence>
<keyword evidence="2 4" id="KW-0472">Membrane</keyword>
<feature type="domain" description="Organic solvent tolerance-like N-terminal" evidence="7">
    <location>
        <begin position="80"/>
        <end position="214"/>
    </location>
</feature>
<keyword evidence="6" id="KW-0812">Transmembrane</keyword>
<comment type="caution">
    <text evidence="4">Lacks conserved residue(s) required for the propagation of feature annotation.</text>
</comment>
<keyword evidence="1 4" id="KW-0732">Signal</keyword>
<evidence type="ECO:0000313" key="10">
    <source>
        <dbReference type="Proteomes" id="UP000004088"/>
    </source>
</evidence>
<dbReference type="InterPro" id="IPR007543">
    <property type="entry name" value="LptD_C"/>
</dbReference>
<accession>F0EZU0</accession>
<dbReference type="HOGENOM" id="CLU_009039_0_0_4"/>
<comment type="subunit">
    <text evidence="4">Component of the lipopolysaccharide transport and assembly complex. Interacts with LptE and LptA.</text>
</comment>